<name>A0A343B7D9_9BILA</name>
<keyword evidence="1" id="KW-0812">Transmembrane</keyword>
<dbReference type="GeneID" id="84358995"/>
<evidence type="ECO:0000313" key="2">
    <source>
        <dbReference type="EMBL" id="AQV10050.1"/>
    </source>
</evidence>
<organism evidence="2">
    <name type="scientific">Mansonella ozzardi</name>
    <dbReference type="NCBI Taxonomy" id="122354"/>
    <lineage>
        <taxon>Eukaryota</taxon>
        <taxon>Metazoa</taxon>
        <taxon>Ecdysozoa</taxon>
        <taxon>Nematoda</taxon>
        <taxon>Chromadorea</taxon>
        <taxon>Rhabditida</taxon>
        <taxon>Spirurina</taxon>
        <taxon>Spiruromorpha</taxon>
        <taxon>Filarioidea</taxon>
        <taxon>Onchocercidae</taxon>
        <taxon>Mansonella</taxon>
    </lineage>
</organism>
<feature type="transmembrane region" description="Helical" evidence="1">
    <location>
        <begin position="60"/>
        <end position="78"/>
    </location>
</feature>
<evidence type="ECO:0000256" key="1">
    <source>
        <dbReference type="SAM" id="Phobius"/>
    </source>
</evidence>
<dbReference type="AlphaFoldDB" id="A0A343B7D9"/>
<keyword evidence="2" id="KW-0496">Mitochondrion</keyword>
<feature type="transmembrane region" description="Helical" evidence="1">
    <location>
        <begin position="261"/>
        <end position="277"/>
    </location>
</feature>
<accession>A0A343B7D9</accession>
<dbReference type="EMBL" id="KX822021">
    <property type="protein sequence ID" value="AQV10050.1"/>
    <property type="molecule type" value="Genomic_DNA"/>
</dbReference>
<feature type="transmembrane region" description="Helical" evidence="1">
    <location>
        <begin position="112"/>
        <end position="138"/>
    </location>
</feature>
<feature type="transmembrane region" description="Helical" evidence="1">
    <location>
        <begin position="84"/>
        <end position="105"/>
    </location>
</feature>
<protein>
    <submittedName>
        <fullName evidence="2">NADH dehydrogenase subunit 2</fullName>
    </submittedName>
</protein>
<dbReference type="RefSeq" id="YP_010938363.1">
    <property type="nucleotide sequence ID" value="NC_082197.1"/>
</dbReference>
<feature type="transmembrane region" description="Helical" evidence="1">
    <location>
        <begin position="28"/>
        <end position="53"/>
    </location>
</feature>
<sequence>MLFFVFFLLLFLSFVNFCVIDCIVWWSVFIICTFVFIFMAKGVSGFCLINYYIIQEISGYYFLLFDGWMLQFMVLLLKSGSSPFHFWLFSVLPGLNKWYFLWFLFLQKLPYFFVLVNFCGDFFFFILFFGMVVCYLQFFYLRDFGDMVVIGSTESFNWLLLLGMFSFNEVFIFFFFYYFTMMIVMSYTYMWSFNFFSIEMLMIFFNVPMSMTFFLKVFTLFDLSVGFYYYLLLLIMPLLSVGFGYFFFLICMTSFNYGLKYYDYFIYLVFCLGFLSVF</sequence>
<keyword evidence="1" id="KW-0472">Membrane</keyword>
<keyword evidence="1" id="KW-1133">Transmembrane helix</keyword>
<gene>
    <name evidence="2" type="primary">ND2</name>
</gene>
<reference evidence="2" key="1">
    <citation type="journal article" date="2018" name="Sci. Rep.">
        <title>Mansonella ozzardi mitogenome and pseudogene characterisation provides new perspectives on filarial parasite systematics and CO-1 barcoding.</title>
        <authorList>
            <person name="Crainey J.L."/>
            <person name="Marin M.A."/>
            <person name="Silva T.R.R.D."/>
            <person name="de Medeiros J.F."/>
            <person name="Pessoa F.A.C."/>
            <person name="Santos Y.V."/>
            <person name="Vicente A.C.P."/>
            <person name="Luz S.L.B."/>
        </authorList>
    </citation>
    <scope>NUCLEOTIDE SEQUENCE</scope>
    <source>
        <strain evidence="2">MoBR466</strain>
    </source>
</reference>
<feature type="transmembrane region" description="Helical" evidence="1">
    <location>
        <begin position="191"/>
        <end position="215"/>
    </location>
</feature>
<feature type="transmembrane region" description="Helical" evidence="1">
    <location>
        <begin position="227"/>
        <end position="249"/>
    </location>
</feature>
<dbReference type="CTD" id="4536"/>
<proteinExistence type="predicted"/>
<geneLocation type="mitochondrion" evidence="2"/>
<feature type="transmembrane region" description="Helical" evidence="1">
    <location>
        <begin position="158"/>
        <end position="179"/>
    </location>
</feature>